<reference evidence="2" key="1">
    <citation type="submission" date="2020-11" db="EMBL/GenBank/DDBJ databases">
        <title>Bacterial whole genome sequence for Panacibacter sp. DH6.</title>
        <authorList>
            <person name="Le V."/>
            <person name="Ko S."/>
            <person name="Ahn C.-Y."/>
            <person name="Oh H.-M."/>
        </authorList>
    </citation>
    <scope>NUCLEOTIDE SEQUENCE</scope>
    <source>
        <strain evidence="2">DH6</strain>
    </source>
</reference>
<dbReference type="InterPro" id="IPR036188">
    <property type="entry name" value="FAD/NAD-bd_sf"/>
</dbReference>
<dbReference type="Gene3D" id="3.50.50.60">
    <property type="entry name" value="FAD/NAD(P)-binding domain"/>
    <property type="match status" value="1"/>
</dbReference>
<evidence type="ECO:0000313" key="2">
    <source>
        <dbReference type="EMBL" id="MBG9376639.1"/>
    </source>
</evidence>
<dbReference type="Pfam" id="PF01266">
    <property type="entry name" value="DAO"/>
    <property type="match status" value="1"/>
</dbReference>
<feature type="domain" description="FAD dependent oxidoreductase" evidence="1">
    <location>
        <begin position="4"/>
        <end position="329"/>
    </location>
</feature>
<gene>
    <name evidence="2" type="ORF">I5907_10360</name>
</gene>
<dbReference type="Proteomes" id="UP000628448">
    <property type="component" value="Unassembled WGS sequence"/>
</dbReference>
<accession>A0A931E7K9</accession>
<evidence type="ECO:0000313" key="3">
    <source>
        <dbReference type="Proteomes" id="UP000628448"/>
    </source>
</evidence>
<dbReference type="RefSeq" id="WP_196990642.1">
    <property type="nucleotide sequence ID" value="NZ_JADWYR010000001.1"/>
</dbReference>
<dbReference type="SUPFAM" id="SSF51971">
    <property type="entry name" value="Nucleotide-binding domain"/>
    <property type="match status" value="1"/>
</dbReference>
<dbReference type="GO" id="GO:0005737">
    <property type="term" value="C:cytoplasm"/>
    <property type="evidence" value="ECO:0007669"/>
    <property type="project" value="TreeGrafter"/>
</dbReference>
<organism evidence="2 3">
    <name type="scientific">Panacibacter microcysteis</name>
    <dbReference type="NCBI Taxonomy" id="2793269"/>
    <lineage>
        <taxon>Bacteria</taxon>
        <taxon>Pseudomonadati</taxon>
        <taxon>Bacteroidota</taxon>
        <taxon>Chitinophagia</taxon>
        <taxon>Chitinophagales</taxon>
        <taxon>Chitinophagaceae</taxon>
        <taxon>Panacibacter</taxon>
    </lineage>
</organism>
<dbReference type="AlphaFoldDB" id="A0A931E7K9"/>
<dbReference type="EMBL" id="JADWYR010000001">
    <property type="protein sequence ID" value="MBG9376639.1"/>
    <property type="molecule type" value="Genomic_DNA"/>
</dbReference>
<sequence>MKVDYIIAGQGICGTMLSYYLQKAGKQVLVIDESQPFTASRVASGVINPVTGRRVVTTWMIETLLPFCFDAYTEIGNAINESLIFKKNTITFSPSLQMDETYRKRMQETGSYIQELPDAVIWKDYFNSLFGCYLIAPTYLVNLHPLLKGWRKKLQHQQCLLEEIFIEEALSFAGNTVSYNGITADKIIFCSGITSFESAYWNKLPFVCNKGQALILDIPGLSHINMYKYGALSLVPWYDGLWWAGSSYENEFQTAEPTAVFREQLTTQLQHVLRIPFSVLDHVAAVRPATLERRPFVGLHPSDSRIGIFNGMGTKGCSLAPYFAKQFANQLVHGHLLEPLADVKRFSRVLAL</sequence>
<dbReference type="Gene3D" id="3.30.9.10">
    <property type="entry name" value="D-Amino Acid Oxidase, subunit A, domain 2"/>
    <property type="match status" value="1"/>
</dbReference>
<proteinExistence type="predicted"/>
<comment type="caution">
    <text evidence="2">The sequence shown here is derived from an EMBL/GenBank/DDBJ whole genome shotgun (WGS) entry which is preliminary data.</text>
</comment>
<dbReference type="InterPro" id="IPR006076">
    <property type="entry name" value="FAD-dep_OxRdtase"/>
</dbReference>
<keyword evidence="3" id="KW-1185">Reference proteome</keyword>
<name>A0A931E7K9_9BACT</name>
<protein>
    <submittedName>
        <fullName evidence="2">FAD-binding oxidoreductase</fullName>
    </submittedName>
</protein>
<evidence type="ECO:0000259" key="1">
    <source>
        <dbReference type="Pfam" id="PF01266"/>
    </source>
</evidence>
<dbReference type="PANTHER" id="PTHR13847">
    <property type="entry name" value="SARCOSINE DEHYDROGENASE-RELATED"/>
    <property type="match status" value="1"/>
</dbReference>